<protein>
    <submittedName>
        <fullName evidence="8">MFS family permease</fullName>
    </submittedName>
</protein>
<evidence type="ECO:0000256" key="6">
    <source>
        <dbReference type="SAM" id="Phobius"/>
    </source>
</evidence>
<evidence type="ECO:0000256" key="5">
    <source>
        <dbReference type="ARBA" id="ARBA00023136"/>
    </source>
</evidence>
<dbReference type="Gene3D" id="1.20.1720.10">
    <property type="entry name" value="Multidrug resistance protein D"/>
    <property type="match status" value="1"/>
</dbReference>
<feature type="transmembrane region" description="Helical" evidence="6">
    <location>
        <begin position="63"/>
        <end position="82"/>
    </location>
</feature>
<feature type="transmembrane region" description="Helical" evidence="6">
    <location>
        <begin position="182"/>
        <end position="201"/>
    </location>
</feature>
<dbReference type="PROSITE" id="PS50850">
    <property type="entry name" value="MFS"/>
    <property type="match status" value="1"/>
</dbReference>
<keyword evidence="4 6" id="KW-1133">Transmembrane helix</keyword>
<evidence type="ECO:0000256" key="3">
    <source>
        <dbReference type="ARBA" id="ARBA00022692"/>
    </source>
</evidence>
<dbReference type="CDD" id="cd17321">
    <property type="entry name" value="MFS_MMR_MDR_like"/>
    <property type="match status" value="1"/>
</dbReference>
<feature type="transmembrane region" description="Helical" evidence="6">
    <location>
        <begin position="28"/>
        <end position="51"/>
    </location>
</feature>
<comment type="subcellular location">
    <subcellularLocation>
        <location evidence="1">Cell membrane</location>
        <topology evidence="1">Multi-pass membrane protein</topology>
    </subcellularLocation>
</comment>
<dbReference type="RefSeq" id="WP_198423304.1">
    <property type="nucleotide sequence ID" value="NZ_JACHZG010000001.1"/>
</dbReference>
<dbReference type="InterPro" id="IPR011701">
    <property type="entry name" value="MFS"/>
</dbReference>
<gene>
    <name evidence="8" type="ORF">FHX39_001679</name>
</gene>
<feature type="transmembrane region" description="Helical" evidence="6">
    <location>
        <begin position="213"/>
        <end position="231"/>
    </location>
</feature>
<keyword evidence="5 6" id="KW-0472">Membrane</keyword>
<dbReference type="InterPro" id="IPR020846">
    <property type="entry name" value="MFS_dom"/>
</dbReference>
<comment type="caution">
    <text evidence="8">The sequence shown here is derived from an EMBL/GenBank/DDBJ whole genome shotgun (WGS) entry which is preliminary data.</text>
</comment>
<feature type="transmembrane region" description="Helical" evidence="6">
    <location>
        <begin position="94"/>
        <end position="113"/>
    </location>
</feature>
<feature type="transmembrane region" description="Helical" evidence="6">
    <location>
        <begin position="243"/>
        <end position="259"/>
    </location>
</feature>
<proteinExistence type="predicted"/>
<reference evidence="8 9" key="1">
    <citation type="submission" date="2020-08" db="EMBL/GenBank/DDBJ databases">
        <title>Sequencing the genomes of 1000 actinobacteria strains.</title>
        <authorList>
            <person name="Klenk H.-P."/>
        </authorList>
    </citation>
    <scope>NUCLEOTIDE SEQUENCE [LARGE SCALE GENOMIC DNA]</scope>
    <source>
        <strain evidence="8 9">DSM 11053</strain>
    </source>
</reference>
<dbReference type="EMBL" id="JACHZG010000001">
    <property type="protein sequence ID" value="MBB3326735.1"/>
    <property type="molecule type" value="Genomic_DNA"/>
</dbReference>
<keyword evidence="9" id="KW-1185">Reference proteome</keyword>
<organism evidence="8 9">
    <name type="scientific">Microlunatus antarcticus</name>
    <dbReference type="NCBI Taxonomy" id="53388"/>
    <lineage>
        <taxon>Bacteria</taxon>
        <taxon>Bacillati</taxon>
        <taxon>Actinomycetota</taxon>
        <taxon>Actinomycetes</taxon>
        <taxon>Propionibacteriales</taxon>
        <taxon>Propionibacteriaceae</taxon>
        <taxon>Microlunatus</taxon>
    </lineage>
</organism>
<keyword evidence="3 6" id="KW-0812">Transmembrane</keyword>
<sequence length="260" mass="26260">MKEPLIASSTAADRTTTPARTSAHARTVLAVASAGFFLITLDISIVNVALAKIQSELGGGTAGQQWIIDGYTLLFAALLLSAGNLADRIGARRAFALGVVVFGLASVACAVAPSAEALIAARCVQGVGAAVMLPASMALVRAAFPDGPARARALGVWAVGGAVAGLVGQPLGGLLTTADWRWVFLINVPVCLAMLALLTRVEPSATRTVRFDGPGQVLAVVALAALVYGLIDGGHRGFGDLQVVVALGVAVLGLAGFVLV</sequence>
<feature type="transmembrane region" description="Helical" evidence="6">
    <location>
        <begin position="156"/>
        <end position="176"/>
    </location>
</feature>
<dbReference type="GO" id="GO:0022857">
    <property type="term" value="F:transmembrane transporter activity"/>
    <property type="evidence" value="ECO:0007669"/>
    <property type="project" value="InterPro"/>
</dbReference>
<keyword evidence="2" id="KW-0813">Transport</keyword>
<evidence type="ECO:0000259" key="7">
    <source>
        <dbReference type="PROSITE" id="PS50850"/>
    </source>
</evidence>
<evidence type="ECO:0000313" key="9">
    <source>
        <dbReference type="Proteomes" id="UP000565572"/>
    </source>
</evidence>
<feature type="domain" description="Major facilitator superfamily (MFS) profile" evidence="7">
    <location>
        <begin position="28"/>
        <end position="260"/>
    </location>
</feature>
<dbReference type="Pfam" id="PF07690">
    <property type="entry name" value="MFS_1"/>
    <property type="match status" value="1"/>
</dbReference>
<dbReference type="PANTHER" id="PTHR42718">
    <property type="entry name" value="MAJOR FACILITATOR SUPERFAMILY MULTIDRUG TRANSPORTER MFSC"/>
    <property type="match status" value="1"/>
</dbReference>
<accession>A0A7W5P6P3</accession>
<dbReference type="GO" id="GO:0005886">
    <property type="term" value="C:plasma membrane"/>
    <property type="evidence" value="ECO:0007669"/>
    <property type="project" value="UniProtKB-SubCell"/>
</dbReference>
<evidence type="ECO:0000313" key="8">
    <source>
        <dbReference type="EMBL" id="MBB3326735.1"/>
    </source>
</evidence>
<dbReference type="Proteomes" id="UP000565572">
    <property type="component" value="Unassembled WGS sequence"/>
</dbReference>
<feature type="transmembrane region" description="Helical" evidence="6">
    <location>
        <begin position="119"/>
        <end position="144"/>
    </location>
</feature>
<name>A0A7W5P6P3_9ACTN</name>
<evidence type="ECO:0000256" key="4">
    <source>
        <dbReference type="ARBA" id="ARBA00022989"/>
    </source>
</evidence>
<evidence type="ECO:0000256" key="1">
    <source>
        <dbReference type="ARBA" id="ARBA00004651"/>
    </source>
</evidence>
<evidence type="ECO:0000256" key="2">
    <source>
        <dbReference type="ARBA" id="ARBA00022448"/>
    </source>
</evidence>
<dbReference type="AlphaFoldDB" id="A0A7W5P6P3"/>
<dbReference type="InterPro" id="IPR036259">
    <property type="entry name" value="MFS_trans_sf"/>
</dbReference>
<dbReference type="PANTHER" id="PTHR42718:SF9">
    <property type="entry name" value="MAJOR FACILITATOR SUPERFAMILY MULTIDRUG TRANSPORTER MFSC"/>
    <property type="match status" value="1"/>
</dbReference>
<dbReference type="SUPFAM" id="SSF103473">
    <property type="entry name" value="MFS general substrate transporter"/>
    <property type="match status" value="1"/>
</dbReference>